<organism evidence="1 2">
    <name type="scientific">Rhodothermus marinus (strain ATCC 43812 / DSM 4252 / R-10)</name>
    <name type="common">Rhodothermus obamensis</name>
    <dbReference type="NCBI Taxonomy" id="518766"/>
    <lineage>
        <taxon>Bacteria</taxon>
        <taxon>Pseudomonadati</taxon>
        <taxon>Rhodothermota</taxon>
        <taxon>Rhodothermia</taxon>
        <taxon>Rhodothermales</taxon>
        <taxon>Rhodothermaceae</taxon>
        <taxon>Rhodothermus</taxon>
    </lineage>
</organism>
<name>D0MJR8_RHOM4</name>
<evidence type="ECO:0000313" key="1">
    <source>
        <dbReference type="EMBL" id="ACY48726.1"/>
    </source>
</evidence>
<evidence type="ECO:0000313" key="2">
    <source>
        <dbReference type="Proteomes" id="UP000002221"/>
    </source>
</evidence>
<dbReference type="STRING" id="518766.Rmar_1843"/>
<dbReference type="RefSeq" id="WP_012844337.1">
    <property type="nucleotide sequence ID" value="NC_013501.1"/>
</dbReference>
<dbReference type="EMBL" id="CP001807">
    <property type="protein sequence ID" value="ACY48726.1"/>
    <property type="molecule type" value="Genomic_DNA"/>
</dbReference>
<proteinExistence type="predicted"/>
<reference evidence="1 2" key="1">
    <citation type="journal article" date="2009" name="Stand. Genomic Sci.">
        <title>Complete genome sequence of Rhodothermus marinus type strain (R-10).</title>
        <authorList>
            <person name="Nolan M."/>
            <person name="Tindall B.J."/>
            <person name="Pomrenke H."/>
            <person name="Lapidus A."/>
            <person name="Copeland A."/>
            <person name="Glavina Del Rio T."/>
            <person name="Lucas S."/>
            <person name="Chen F."/>
            <person name="Tice H."/>
            <person name="Cheng J.F."/>
            <person name="Saunders E."/>
            <person name="Han C."/>
            <person name="Bruce D."/>
            <person name="Goodwin L."/>
            <person name="Chain P."/>
            <person name="Pitluck S."/>
            <person name="Ovchinikova G."/>
            <person name="Pati A."/>
            <person name="Ivanova N."/>
            <person name="Mavromatis K."/>
            <person name="Chen A."/>
            <person name="Palaniappan K."/>
            <person name="Land M."/>
            <person name="Hauser L."/>
            <person name="Chang Y.J."/>
            <person name="Jeffries C.D."/>
            <person name="Brettin T."/>
            <person name="Goker M."/>
            <person name="Bristow J."/>
            <person name="Eisen J.A."/>
            <person name="Markowitz V."/>
            <person name="Hugenholtz P."/>
            <person name="Kyrpides N.C."/>
            <person name="Klenk H.P."/>
            <person name="Detter J.C."/>
        </authorList>
    </citation>
    <scope>NUCLEOTIDE SEQUENCE [LARGE SCALE GENOMIC DNA]</scope>
    <source>
        <strain evidence="2">ATCC 43812 / DSM 4252 / R-10</strain>
    </source>
</reference>
<sequence>MLVGVMRAYALLGLAVLILTTCALDVRAQTVRRWGLGMGITAVVVSRARNELPMPISCYLPIETERLRLEPEIGLLREDFSSVEREETRFALQLGSGIFAQRYVTDNLLSYWGGRLGLMWLFQSVRDEPIYSDVIIRSESSGIGFLVGPATGMEYFPVRRFSMGGEIQLLYMHLFLENDRFSALYSRPLFFVRWYFR</sequence>
<evidence type="ECO:0008006" key="3">
    <source>
        <dbReference type="Google" id="ProtNLM"/>
    </source>
</evidence>
<protein>
    <recommendedName>
        <fullName evidence="3">DUF3575 domain-containing protein</fullName>
    </recommendedName>
</protein>
<gene>
    <name evidence="1" type="ordered locus">Rmar_1843</name>
</gene>
<dbReference type="KEGG" id="rmr:Rmar_1843"/>
<accession>D0MJR8</accession>
<dbReference type="eggNOG" id="ENOG5033KPK">
    <property type="taxonomic scope" value="Bacteria"/>
</dbReference>
<keyword evidence="2" id="KW-1185">Reference proteome</keyword>
<dbReference type="Proteomes" id="UP000002221">
    <property type="component" value="Chromosome"/>
</dbReference>
<dbReference type="HOGENOM" id="CLU_1383209_0_0_10"/>
<dbReference type="OrthoDB" id="9994706at2"/>
<dbReference type="AlphaFoldDB" id="D0MJR8"/>